<dbReference type="Proteomes" id="UP001175000">
    <property type="component" value="Unassembled WGS sequence"/>
</dbReference>
<evidence type="ECO:0000256" key="2">
    <source>
        <dbReference type="ARBA" id="ARBA00009994"/>
    </source>
</evidence>
<dbReference type="InterPro" id="IPR037212">
    <property type="entry name" value="Med7/Med21-like"/>
</dbReference>
<dbReference type="Gene3D" id="6.10.140.1520">
    <property type="match status" value="1"/>
</dbReference>
<evidence type="ECO:0000313" key="12">
    <source>
        <dbReference type="EMBL" id="KAK0616972.1"/>
    </source>
</evidence>
<dbReference type="SUPFAM" id="SSF140718">
    <property type="entry name" value="Mediator hinge subcomplex-like"/>
    <property type="match status" value="1"/>
</dbReference>
<dbReference type="PANTHER" id="PTHR21428:SF11">
    <property type="entry name" value="MEDIATOR OF RNA POLYMERASE II TRANSCRIPTION SUBUNIT 7"/>
    <property type="match status" value="1"/>
</dbReference>
<name>A0AA40BXA0_9PEZI</name>
<dbReference type="GO" id="GO:0003712">
    <property type="term" value="F:transcription coregulator activity"/>
    <property type="evidence" value="ECO:0007669"/>
    <property type="project" value="InterPro"/>
</dbReference>
<comment type="similarity">
    <text evidence="2 10">Belongs to the Mediator complex subunit 7 family.</text>
</comment>
<gene>
    <name evidence="12" type="ORF">B0T14DRAFT_524103</name>
</gene>
<dbReference type="Gene3D" id="6.10.140.200">
    <property type="match status" value="1"/>
</dbReference>
<keyword evidence="6 10" id="KW-0010">Activator</keyword>
<comment type="subunit">
    <text evidence="3 10">Component of the Mediator complex.</text>
</comment>
<reference evidence="12" key="1">
    <citation type="submission" date="2023-06" db="EMBL/GenBank/DDBJ databases">
        <title>Genome-scale phylogeny and comparative genomics of the fungal order Sordariales.</title>
        <authorList>
            <consortium name="Lawrence Berkeley National Laboratory"/>
            <person name="Hensen N."/>
            <person name="Bonometti L."/>
            <person name="Westerberg I."/>
            <person name="Brannstrom I.O."/>
            <person name="Guillou S."/>
            <person name="Cros-Aarteil S."/>
            <person name="Calhoun S."/>
            <person name="Haridas S."/>
            <person name="Kuo A."/>
            <person name="Mondo S."/>
            <person name="Pangilinan J."/>
            <person name="Riley R."/>
            <person name="Labutti K."/>
            <person name="Andreopoulos B."/>
            <person name="Lipzen A."/>
            <person name="Chen C."/>
            <person name="Yanf M."/>
            <person name="Daum C."/>
            <person name="Ng V."/>
            <person name="Clum A."/>
            <person name="Steindorff A."/>
            <person name="Ohm R."/>
            <person name="Martin F."/>
            <person name="Silar P."/>
            <person name="Natvig D."/>
            <person name="Lalanne C."/>
            <person name="Gautier V."/>
            <person name="Ament-Velasquez S.L."/>
            <person name="Kruys A."/>
            <person name="Hutchinson M.I."/>
            <person name="Powell A.J."/>
            <person name="Barry K."/>
            <person name="Miller A.N."/>
            <person name="Grigoriev I.V."/>
            <person name="Debuchy R."/>
            <person name="Gladieux P."/>
            <person name="Thoren M.H."/>
            <person name="Johannesson H."/>
        </authorList>
    </citation>
    <scope>NUCLEOTIDE SEQUENCE</scope>
    <source>
        <strain evidence="12">CBS 606.72</strain>
    </source>
</reference>
<accession>A0AA40BXA0</accession>
<evidence type="ECO:0000256" key="11">
    <source>
        <dbReference type="SAM" id="MobiDB-lite"/>
    </source>
</evidence>
<dbReference type="PANTHER" id="PTHR21428">
    <property type="entry name" value="MEDIATOR OF RNA POLYMERASE II TRANSCRIPTION SUBUNIT 7"/>
    <property type="match status" value="1"/>
</dbReference>
<dbReference type="Pfam" id="PF05983">
    <property type="entry name" value="Med7"/>
    <property type="match status" value="1"/>
</dbReference>
<comment type="function">
    <text evidence="9">Component of the Mediator complex, a coactivator involved in the regulated transcription of nearly all RNA polymerase II-dependent genes. Mediator functions as a bridge to convey information from gene-specific regulatory proteins to the basal RNA polymerase II transcription machinery. Mediator is recruited to promoters by direct interactions with regulatory proteins and serves as a scaffold for the assembly of a functional preinitiation complex with RNA polymerase II and the general transcription factors.</text>
</comment>
<comment type="caution">
    <text evidence="12">The sequence shown here is derived from an EMBL/GenBank/DDBJ whole genome shotgun (WGS) entry which is preliminary data.</text>
</comment>
<organism evidence="12 13">
    <name type="scientific">Immersiella caudata</name>
    <dbReference type="NCBI Taxonomy" id="314043"/>
    <lineage>
        <taxon>Eukaryota</taxon>
        <taxon>Fungi</taxon>
        <taxon>Dikarya</taxon>
        <taxon>Ascomycota</taxon>
        <taxon>Pezizomycotina</taxon>
        <taxon>Sordariomycetes</taxon>
        <taxon>Sordariomycetidae</taxon>
        <taxon>Sordariales</taxon>
        <taxon>Lasiosphaeriaceae</taxon>
        <taxon>Immersiella</taxon>
    </lineage>
</organism>
<evidence type="ECO:0000256" key="9">
    <source>
        <dbReference type="ARBA" id="ARBA00025687"/>
    </source>
</evidence>
<evidence type="ECO:0000256" key="3">
    <source>
        <dbReference type="ARBA" id="ARBA00011837"/>
    </source>
</evidence>
<dbReference type="AlphaFoldDB" id="A0AA40BXA0"/>
<evidence type="ECO:0000256" key="7">
    <source>
        <dbReference type="ARBA" id="ARBA00023163"/>
    </source>
</evidence>
<dbReference type="GO" id="GO:0070847">
    <property type="term" value="C:core mediator complex"/>
    <property type="evidence" value="ECO:0007669"/>
    <property type="project" value="TreeGrafter"/>
</dbReference>
<evidence type="ECO:0000256" key="6">
    <source>
        <dbReference type="ARBA" id="ARBA00023159"/>
    </source>
</evidence>
<dbReference type="InterPro" id="IPR009244">
    <property type="entry name" value="Mediatior_Med7"/>
</dbReference>
<sequence>MANAEEDQSKVTALWPDPPLFWKDFTPENISRFETLKQEYAETNGLDPDVVLRVSDLPEELWCLQPPPEPEDGKWRVFNQDITLDEELQSLEAAGVQRLGPLKEPEGKDGKHIDRAFELKKLAKSLLLNFLELMGLMGHNTSHAQEKVEDIKTLFLNFHHILNEYRPHQAREQLIQMMQDRLDSTRAETTAVRSAVDKAKRVLEGLGSMEIPTVDADQSAEALTPGGTQRESEKEAPSEEWLINSAQFS</sequence>
<evidence type="ECO:0000313" key="13">
    <source>
        <dbReference type="Proteomes" id="UP001175000"/>
    </source>
</evidence>
<keyword evidence="5 10" id="KW-0805">Transcription regulation</keyword>
<dbReference type="GO" id="GO:0006357">
    <property type="term" value="P:regulation of transcription by RNA polymerase II"/>
    <property type="evidence" value="ECO:0007669"/>
    <property type="project" value="InterPro"/>
</dbReference>
<dbReference type="InterPro" id="IPR044888">
    <property type="entry name" value="Mediatior_Med7_sf"/>
</dbReference>
<keyword evidence="8 10" id="KW-0539">Nucleus</keyword>
<feature type="region of interest" description="Disordered" evidence="11">
    <location>
        <begin position="210"/>
        <end position="249"/>
    </location>
</feature>
<evidence type="ECO:0000256" key="1">
    <source>
        <dbReference type="ARBA" id="ARBA00004123"/>
    </source>
</evidence>
<protein>
    <recommendedName>
        <fullName evidence="4 10">Mediator of RNA polymerase II transcription subunit 7</fullName>
    </recommendedName>
</protein>
<comment type="subcellular location">
    <subcellularLocation>
        <location evidence="1 10">Nucleus</location>
    </subcellularLocation>
</comment>
<proteinExistence type="inferred from homology"/>
<evidence type="ECO:0000256" key="10">
    <source>
        <dbReference type="RuleBase" id="RU364060"/>
    </source>
</evidence>
<keyword evidence="13" id="KW-1185">Reference proteome</keyword>
<evidence type="ECO:0000256" key="8">
    <source>
        <dbReference type="ARBA" id="ARBA00023242"/>
    </source>
</evidence>
<keyword evidence="7 10" id="KW-0804">Transcription</keyword>
<evidence type="ECO:0000256" key="5">
    <source>
        <dbReference type="ARBA" id="ARBA00023015"/>
    </source>
</evidence>
<evidence type="ECO:0000256" key="4">
    <source>
        <dbReference type="ARBA" id="ARBA00020631"/>
    </source>
</evidence>
<dbReference type="EMBL" id="JAULSU010000005">
    <property type="protein sequence ID" value="KAK0616972.1"/>
    <property type="molecule type" value="Genomic_DNA"/>
</dbReference>
<dbReference type="GO" id="GO:0016592">
    <property type="term" value="C:mediator complex"/>
    <property type="evidence" value="ECO:0007669"/>
    <property type="project" value="InterPro"/>
</dbReference>